<proteinExistence type="predicted"/>
<sequence length="174" mass="18866">MSYEVDETVFEYTARRIRLAANAQFDALVDAFEAAVPSLSEADARAQLSGDWAAFIRGLQWESPSGFVRLATSRPSDLLQHAGSTTRSVVWTIAHHGIAARLHRLDPGAILSAHVRVEAHTTAQPGTILTFDVPSARLRSFGINKVTQGGAELDRALGDLIEDLGLPRPAALRR</sequence>
<dbReference type="Proteomes" id="UP001142462">
    <property type="component" value="Unassembled WGS sequence"/>
</dbReference>
<reference evidence="1" key="1">
    <citation type="journal article" date="2014" name="Int. J. Syst. Evol. Microbiol.">
        <title>Complete genome sequence of Corynebacterium casei LMG S-19264T (=DSM 44701T), isolated from a smear-ripened cheese.</title>
        <authorList>
            <consortium name="US DOE Joint Genome Institute (JGI-PGF)"/>
            <person name="Walter F."/>
            <person name="Albersmeier A."/>
            <person name="Kalinowski J."/>
            <person name="Ruckert C."/>
        </authorList>
    </citation>
    <scope>NUCLEOTIDE SEQUENCE</scope>
    <source>
        <strain evidence="1">VKM Ac-1020</strain>
    </source>
</reference>
<dbReference type="AlphaFoldDB" id="A0A9W6H4D6"/>
<accession>A0A9W6H4D6</accession>
<dbReference type="RefSeq" id="WP_271174083.1">
    <property type="nucleotide sequence ID" value="NZ_BSEJ01000013.1"/>
</dbReference>
<name>A0A9W6H4D6_9MICO</name>
<evidence type="ECO:0000313" key="1">
    <source>
        <dbReference type="EMBL" id="GLJ62387.1"/>
    </source>
</evidence>
<reference evidence="1" key="2">
    <citation type="submission" date="2023-01" db="EMBL/GenBank/DDBJ databases">
        <authorList>
            <person name="Sun Q."/>
            <person name="Evtushenko L."/>
        </authorList>
    </citation>
    <scope>NUCLEOTIDE SEQUENCE</scope>
    <source>
        <strain evidence="1">VKM Ac-1020</strain>
    </source>
</reference>
<gene>
    <name evidence="1" type="ORF">GCM10017576_25170</name>
</gene>
<protein>
    <submittedName>
        <fullName evidence="1">Uncharacterized protein</fullName>
    </submittedName>
</protein>
<keyword evidence="2" id="KW-1185">Reference proteome</keyword>
<dbReference type="EMBL" id="BSEJ01000013">
    <property type="protein sequence ID" value="GLJ62387.1"/>
    <property type="molecule type" value="Genomic_DNA"/>
</dbReference>
<comment type="caution">
    <text evidence="1">The sequence shown here is derived from an EMBL/GenBank/DDBJ whole genome shotgun (WGS) entry which is preliminary data.</text>
</comment>
<organism evidence="1 2">
    <name type="scientific">Microbacterium barkeri</name>
    <dbReference type="NCBI Taxonomy" id="33917"/>
    <lineage>
        <taxon>Bacteria</taxon>
        <taxon>Bacillati</taxon>
        <taxon>Actinomycetota</taxon>
        <taxon>Actinomycetes</taxon>
        <taxon>Micrococcales</taxon>
        <taxon>Microbacteriaceae</taxon>
        <taxon>Microbacterium</taxon>
    </lineage>
</organism>
<evidence type="ECO:0000313" key="2">
    <source>
        <dbReference type="Proteomes" id="UP001142462"/>
    </source>
</evidence>